<dbReference type="RefSeq" id="WP_347149287.1">
    <property type="nucleotide sequence ID" value="NZ_JBDLYL010000005.1"/>
</dbReference>
<organism evidence="1 2">
    <name type="scientific">Pseudomonas sichuanensis</name>
    <dbReference type="NCBI Taxonomy" id="2213015"/>
    <lineage>
        <taxon>Bacteria</taxon>
        <taxon>Pseudomonadati</taxon>
        <taxon>Pseudomonadota</taxon>
        <taxon>Gammaproteobacteria</taxon>
        <taxon>Pseudomonadales</taxon>
        <taxon>Pseudomonadaceae</taxon>
        <taxon>Pseudomonas</taxon>
    </lineage>
</organism>
<keyword evidence="2" id="KW-1185">Reference proteome</keyword>
<reference evidence="1 2" key="1">
    <citation type="submission" date="2024-05" db="EMBL/GenBank/DDBJ databases">
        <title>Sequence of Lycoming College course isolates.</title>
        <authorList>
            <person name="Reigle C.A."/>
            <person name="Newman J.D."/>
        </authorList>
    </citation>
    <scope>NUCLEOTIDE SEQUENCE [LARGE SCALE GENOMIC DNA]</scope>
    <source>
        <strain evidence="1 2">CAR-09</strain>
    </source>
</reference>
<protein>
    <submittedName>
        <fullName evidence="1">Uncharacterized protein</fullName>
    </submittedName>
</protein>
<dbReference type="Proteomes" id="UP001424532">
    <property type="component" value="Unassembled WGS sequence"/>
</dbReference>
<evidence type="ECO:0000313" key="2">
    <source>
        <dbReference type="Proteomes" id="UP001424532"/>
    </source>
</evidence>
<accession>A0ABV0DC96</accession>
<name>A0ABV0DC96_9PSED</name>
<proteinExistence type="predicted"/>
<sequence>MHLVALMRFQDRPLGTTLLALGNQGSVMATKCMTGDWMKATKCLPLFLQRLSDRAPPARRIAGKPAPTFVSGQLFL</sequence>
<dbReference type="EMBL" id="JBDLYL010000005">
    <property type="protein sequence ID" value="MEN8639213.1"/>
    <property type="molecule type" value="Genomic_DNA"/>
</dbReference>
<evidence type="ECO:0000313" key="1">
    <source>
        <dbReference type="EMBL" id="MEN8639213.1"/>
    </source>
</evidence>
<comment type="caution">
    <text evidence="1">The sequence shown here is derived from an EMBL/GenBank/DDBJ whole genome shotgun (WGS) entry which is preliminary data.</text>
</comment>
<gene>
    <name evidence="1" type="ORF">ABFE88_06080</name>
</gene>